<dbReference type="SUPFAM" id="SSF51735">
    <property type="entry name" value="NAD(P)-binding Rossmann-fold domains"/>
    <property type="match status" value="1"/>
</dbReference>
<evidence type="ECO:0000313" key="5">
    <source>
        <dbReference type="Proteomes" id="UP001524642"/>
    </source>
</evidence>
<keyword evidence="2" id="KW-0119">Carbohydrate metabolism</keyword>
<dbReference type="Pfam" id="PF01370">
    <property type="entry name" value="Epimerase"/>
    <property type="match status" value="1"/>
</dbReference>
<dbReference type="InterPro" id="IPR001509">
    <property type="entry name" value="Epimerase_deHydtase"/>
</dbReference>
<dbReference type="Gene3D" id="3.40.50.720">
    <property type="entry name" value="NAD(P)-binding Rossmann-like Domain"/>
    <property type="match status" value="1"/>
</dbReference>
<feature type="domain" description="NAD-dependent epimerase/dehydratase" evidence="3">
    <location>
        <begin position="3"/>
        <end position="197"/>
    </location>
</feature>
<dbReference type="PANTHER" id="PTHR43103:SF3">
    <property type="entry name" value="ADP-L-GLYCERO-D-MANNO-HEPTOSE-6-EPIMERASE"/>
    <property type="match status" value="1"/>
</dbReference>
<keyword evidence="1" id="KW-0521">NADP</keyword>
<dbReference type="EMBL" id="JANJOU010000037">
    <property type="protein sequence ID" value="MCR0985562.1"/>
    <property type="molecule type" value="Genomic_DNA"/>
</dbReference>
<evidence type="ECO:0000256" key="1">
    <source>
        <dbReference type="ARBA" id="ARBA00022857"/>
    </source>
</evidence>
<reference evidence="4 5" key="1">
    <citation type="submission" date="2022-06" db="EMBL/GenBank/DDBJ databases">
        <title>Roseomonas CN29.</title>
        <authorList>
            <person name="Cheng Y."/>
            <person name="He X."/>
        </authorList>
    </citation>
    <scope>NUCLEOTIDE SEQUENCE [LARGE SCALE GENOMIC DNA]</scope>
    <source>
        <strain evidence="4 5">CN29</strain>
    </source>
</reference>
<sequence>MKIIVTGGAGFLGTRVIRALLAGTGRHDGLPTFDGIVSIDLSPCPLDDPRVVSVTGDIAEPSFVRQIVGADTAGIYHLAAVLSGGSEADFDLATRVNIDGTRALLEAARAAGKAPRFVFTSSLAVFGGPMPEVVPDDMATMPNSTYGAQKAIGELLVNEYSRKGFVDGRVCRLPTISVRPGRPNSAASSFASGIIREPLAGIVADCPVPLDTRMWLSSPGAAVANLVHAMALNGGRIGPWRTLNLPGLCVTVGDMLRSLERIGGPKARALVREAPDRRIMDIVCSWPGAFDTSRATALGFTGDSDFDAVVRQYRAEFPSAHAASEADLRQ</sequence>
<evidence type="ECO:0000259" key="3">
    <source>
        <dbReference type="Pfam" id="PF01370"/>
    </source>
</evidence>
<accession>A0ABT1XEI6</accession>
<dbReference type="RefSeq" id="WP_257719210.1">
    <property type="nucleotide sequence ID" value="NZ_JANJOU010000037.1"/>
</dbReference>
<name>A0ABT1XEI6_9PROT</name>
<dbReference type="Gene3D" id="3.90.25.10">
    <property type="entry name" value="UDP-galactose 4-epimerase, domain 1"/>
    <property type="match status" value="1"/>
</dbReference>
<keyword evidence="5" id="KW-1185">Reference proteome</keyword>
<dbReference type="InterPro" id="IPR036291">
    <property type="entry name" value="NAD(P)-bd_dom_sf"/>
</dbReference>
<dbReference type="NCBIfam" id="NF043036">
    <property type="entry name" value="ErythonDh"/>
    <property type="match status" value="1"/>
</dbReference>
<evidence type="ECO:0000256" key="2">
    <source>
        <dbReference type="ARBA" id="ARBA00023277"/>
    </source>
</evidence>
<proteinExistence type="predicted"/>
<dbReference type="PANTHER" id="PTHR43103">
    <property type="entry name" value="NUCLEOSIDE-DIPHOSPHATE-SUGAR EPIMERASE"/>
    <property type="match status" value="1"/>
</dbReference>
<dbReference type="InterPro" id="IPR050005">
    <property type="entry name" value="DenD"/>
</dbReference>
<gene>
    <name evidence="4" type="ORF">NRP21_26270</name>
</gene>
<evidence type="ECO:0000313" key="4">
    <source>
        <dbReference type="EMBL" id="MCR0985562.1"/>
    </source>
</evidence>
<protein>
    <submittedName>
        <fullName evidence="4">SDR family oxidoreductase</fullName>
    </submittedName>
</protein>
<dbReference type="CDD" id="cd05238">
    <property type="entry name" value="Gne_like_SDR_e"/>
    <property type="match status" value="1"/>
</dbReference>
<dbReference type="Proteomes" id="UP001524642">
    <property type="component" value="Unassembled WGS sequence"/>
</dbReference>
<comment type="caution">
    <text evidence="4">The sequence shown here is derived from an EMBL/GenBank/DDBJ whole genome shotgun (WGS) entry which is preliminary data.</text>
</comment>
<organism evidence="4 5">
    <name type="scientific">Roseomonas populi</name>
    <dbReference type="NCBI Taxonomy" id="3121582"/>
    <lineage>
        <taxon>Bacteria</taxon>
        <taxon>Pseudomonadati</taxon>
        <taxon>Pseudomonadota</taxon>
        <taxon>Alphaproteobacteria</taxon>
        <taxon>Acetobacterales</taxon>
        <taxon>Roseomonadaceae</taxon>
        <taxon>Roseomonas</taxon>
    </lineage>
</organism>